<dbReference type="EMBL" id="CM026421">
    <property type="protein sequence ID" value="KAG0593526.1"/>
    <property type="molecule type" value="Genomic_DNA"/>
</dbReference>
<dbReference type="AlphaFoldDB" id="A0A8T0JDR9"/>
<dbReference type="Proteomes" id="UP000822688">
    <property type="component" value="Chromosome 1"/>
</dbReference>
<proteinExistence type="predicted"/>
<keyword evidence="2" id="KW-1185">Reference proteome</keyword>
<evidence type="ECO:0000313" key="2">
    <source>
        <dbReference type="Proteomes" id="UP000822688"/>
    </source>
</evidence>
<name>A0A8T0JDR9_CERPU</name>
<organism evidence="1 2">
    <name type="scientific">Ceratodon purpureus</name>
    <name type="common">Fire moss</name>
    <name type="synonym">Dicranum purpureum</name>
    <dbReference type="NCBI Taxonomy" id="3225"/>
    <lineage>
        <taxon>Eukaryota</taxon>
        <taxon>Viridiplantae</taxon>
        <taxon>Streptophyta</taxon>
        <taxon>Embryophyta</taxon>
        <taxon>Bryophyta</taxon>
        <taxon>Bryophytina</taxon>
        <taxon>Bryopsida</taxon>
        <taxon>Dicranidae</taxon>
        <taxon>Pseudoditrichales</taxon>
        <taxon>Ditrichaceae</taxon>
        <taxon>Ceratodon</taxon>
    </lineage>
</organism>
<comment type="caution">
    <text evidence="1">The sequence shown here is derived from an EMBL/GenBank/DDBJ whole genome shotgun (WGS) entry which is preliminary data.</text>
</comment>
<protein>
    <submittedName>
        <fullName evidence="1">Uncharacterized protein</fullName>
    </submittedName>
</protein>
<reference evidence="1" key="1">
    <citation type="submission" date="2020-06" db="EMBL/GenBank/DDBJ databases">
        <title>WGS assembly of Ceratodon purpureus strain R40.</title>
        <authorList>
            <person name="Carey S.B."/>
            <person name="Jenkins J."/>
            <person name="Shu S."/>
            <person name="Lovell J.T."/>
            <person name="Sreedasyam A."/>
            <person name="Maumus F."/>
            <person name="Tiley G.P."/>
            <person name="Fernandez-Pozo N."/>
            <person name="Barry K."/>
            <person name="Chen C."/>
            <person name="Wang M."/>
            <person name="Lipzen A."/>
            <person name="Daum C."/>
            <person name="Saski C.A."/>
            <person name="Payton A.C."/>
            <person name="Mcbreen J.C."/>
            <person name="Conrad R.E."/>
            <person name="Kollar L.M."/>
            <person name="Olsson S."/>
            <person name="Huttunen S."/>
            <person name="Landis J.B."/>
            <person name="Wickett N.J."/>
            <person name="Johnson M.G."/>
            <person name="Rensing S.A."/>
            <person name="Grimwood J."/>
            <person name="Schmutz J."/>
            <person name="Mcdaniel S.F."/>
        </authorList>
    </citation>
    <scope>NUCLEOTIDE SEQUENCE</scope>
    <source>
        <strain evidence="1">R40</strain>
    </source>
</reference>
<evidence type="ECO:0000313" key="1">
    <source>
        <dbReference type="EMBL" id="KAG0593526.1"/>
    </source>
</evidence>
<sequence>MLLNSQSETSELIESRERGRGVTGLGFQMKMGYLRSIYRLYKLISRLKSEGGMLISGLKREGGMQTEIKNSFLTFFKSLVKKDPQSEINMCAKKDRRKTHTVLA</sequence>
<accession>A0A8T0JDR9</accession>
<gene>
    <name evidence="1" type="ORF">KC19_1G336200</name>
</gene>